<keyword evidence="2" id="KW-1133">Transmembrane helix</keyword>
<evidence type="ECO:0008006" key="5">
    <source>
        <dbReference type="Google" id="ProtNLM"/>
    </source>
</evidence>
<feature type="transmembrane region" description="Helical" evidence="2">
    <location>
        <begin position="121"/>
        <end position="146"/>
    </location>
</feature>
<evidence type="ECO:0000256" key="2">
    <source>
        <dbReference type="SAM" id="Phobius"/>
    </source>
</evidence>
<reference evidence="3" key="1">
    <citation type="submission" date="2023-04" db="EMBL/GenBank/DDBJ databases">
        <title>Black Yeasts Isolated from many extreme environments.</title>
        <authorList>
            <person name="Coleine C."/>
            <person name="Stajich J.E."/>
            <person name="Selbmann L."/>
        </authorList>
    </citation>
    <scope>NUCLEOTIDE SEQUENCE</scope>
    <source>
        <strain evidence="3">CCFEE 5312</strain>
    </source>
</reference>
<feature type="transmembrane region" description="Helical" evidence="2">
    <location>
        <begin position="613"/>
        <end position="635"/>
    </location>
</feature>
<keyword evidence="2" id="KW-0472">Membrane</keyword>
<dbReference type="Pfam" id="PF11374">
    <property type="entry name" value="DUF3176"/>
    <property type="match status" value="1"/>
</dbReference>
<feature type="transmembrane region" description="Helical" evidence="2">
    <location>
        <begin position="90"/>
        <end position="109"/>
    </location>
</feature>
<gene>
    <name evidence="3" type="ORF">LTR09_004830</name>
</gene>
<sequence length="704" mass="77759">MKQSSIFSILSRPIGRTHDEQREPSHTPRRSPYNENFHEDVSIDYPNTGYSSQESVKAGTKYRSYQVDKPLEDDTTRKSHFLFNWWQETASCLLSLASLMALFATLYFYGDKPSPDWPRWLSLNTIVAIYIVLLKSGVLLVAAAGIGQLKWAWFEKTRPLADLATFDEASRGPLGSLALLWMLGIRHFLSSCGALIIVLALAVDPFAQQILHYYECSVPETAAHPSLPRTNYFIQSESRHINALQESIAPGLEKAINAGIFSPGGQPSADCSTGNCTWTSDYSSVGWCSSCDDITNLVSFSNDTWTNHSTENNITREHGKFITHPNSTFAEWNFTTSIPGGLSCSTEGSDFFYTYSAMGPSPPKQNFGTSMDFLLAKNYAGTADPTTGDPWTDCGSAAANETWKCQGYGAARCALTACVKTYTASMHAGRLRETLVSTSSQWGNGLDSGFMLTMLDTKCIDPNERNSLEELGYKLTPSERFIAYNMTFPHSKWPLDTTFPESLLARDCIYAIDYNFAYSLASYFTAILSGQVVGPLASNFTQNLELPLGQFTGPQAVQSFFNFGNVTLDYVDHAFANLSESVTNYMRQNGAWNFSEPALGVAKQDKACIAVRWPWLAFPTSLVALTIVFFVVMVLETRPTGTRPDIWKSSALALLYHGLAGEKALPTKDVDYVRGMQVLAESTTAQLNNKYSGPARLEVQAVTL</sequence>
<dbReference type="Proteomes" id="UP001271007">
    <property type="component" value="Unassembled WGS sequence"/>
</dbReference>
<evidence type="ECO:0000313" key="3">
    <source>
        <dbReference type="EMBL" id="KAK3054052.1"/>
    </source>
</evidence>
<evidence type="ECO:0000256" key="1">
    <source>
        <dbReference type="SAM" id="MobiDB-lite"/>
    </source>
</evidence>
<organism evidence="3 4">
    <name type="scientific">Extremus antarcticus</name>
    <dbReference type="NCBI Taxonomy" id="702011"/>
    <lineage>
        <taxon>Eukaryota</taxon>
        <taxon>Fungi</taxon>
        <taxon>Dikarya</taxon>
        <taxon>Ascomycota</taxon>
        <taxon>Pezizomycotina</taxon>
        <taxon>Dothideomycetes</taxon>
        <taxon>Dothideomycetidae</taxon>
        <taxon>Mycosphaerellales</taxon>
        <taxon>Extremaceae</taxon>
        <taxon>Extremus</taxon>
    </lineage>
</organism>
<feature type="transmembrane region" description="Helical" evidence="2">
    <location>
        <begin position="179"/>
        <end position="203"/>
    </location>
</feature>
<evidence type="ECO:0000313" key="4">
    <source>
        <dbReference type="Proteomes" id="UP001271007"/>
    </source>
</evidence>
<proteinExistence type="predicted"/>
<name>A0AAJ0DHM1_9PEZI</name>
<dbReference type="InterPro" id="IPR021514">
    <property type="entry name" value="DUF3176"/>
</dbReference>
<feature type="region of interest" description="Disordered" evidence="1">
    <location>
        <begin position="12"/>
        <end position="41"/>
    </location>
</feature>
<feature type="compositionally biased region" description="Basic and acidic residues" evidence="1">
    <location>
        <begin position="16"/>
        <end position="26"/>
    </location>
</feature>
<dbReference type="EMBL" id="JAWDJX010000013">
    <property type="protein sequence ID" value="KAK3054052.1"/>
    <property type="molecule type" value="Genomic_DNA"/>
</dbReference>
<accession>A0AAJ0DHM1</accession>
<dbReference type="AlphaFoldDB" id="A0AAJ0DHM1"/>
<keyword evidence="4" id="KW-1185">Reference proteome</keyword>
<protein>
    <recommendedName>
        <fullName evidence="5">DUF3176 domain containing protein</fullName>
    </recommendedName>
</protein>
<dbReference type="PANTHER" id="PTHR35394:SF5">
    <property type="entry name" value="DUF3176 DOMAIN-CONTAINING PROTEIN"/>
    <property type="match status" value="1"/>
</dbReference>
<comment type="caution">
    <text evidence="3">The sequence shown here is derived from an EMBL/GenBank/DDBJ whole genome shotgun (WGS) entry which is preliminary data.</text>
</comment>
<keyword evidence="2" id="KW-0812">Transmembrane</keyword>
<dbReference type="PANTHER" id="PTHR35394">
    <property type="entry name" value="DUF3176 DOMAIN-CONTAINING PROTEIN"/>
    <property type="match status" value="1"/>
</dbReference>